<name>A0A6J4QM96_9BURK</name>
<evidence type="ECO:0000313" key="2">
    <source>
        <dbReference type="EMBL" id="CAA9441446.1"/>
    </source>
</evidence>
<reference evidence="2" key="1">
    <citation type="submission" date="2020-02" db="EMBL/GenBank/DDBJ databases">
        <authorList>
            <person name="Meier V. D."/>
        </authorList>
    </citation>
    <scope>NUCLEOTIDE SEQUENCE</scope>
    <source>
        <strain evidence="2">AVDCRST_MAG51</strain>
    </source>
</reference>
<feature type="compositionally biased region" description="Basic and acidic residues" evidence="1">
    <location>
        <begin position="15"/>
        <end position="25"/>
    </location>
</feature>
<proteinExistence type="predicted"/>
<sequence>MASKSNRSTQAASSGREREREREAADTAAVPAVLTGAAADMARQQLAVAAESMAQMLRAGERLQQANLHLAQRAALLHRQAAENLRKASSPMELATIQGTLLLYQCQESLRFMQELTFAGARIGSEAVESEPVQSAASAASTPASAAQAAASAAMNAAAPMVQAWQQMMFKGPAEMEKAH</sequence>
<accession>A0A6J4QM96</accession>
<evidence type="ECO:0000256" key="1">
    <source>
        <dbReference type="SAM" id="MobiDB-lite"/>
    </source>
</evidence>
<dbReference type="AlphaFoldDB" id="A0A6J4QM96"/>
<organism evidence="2">
    <name type="scientific">uncultured Ramlibacter sp</name>
    <dbReference type="NCBI Taxonomy" id="260755"/>
    <lineage>
        <taxon>Bacteria</taxon>
        <taxon>Pseudomonadati</taxon>
        <taxon>Pseudomonadota</taxon>
        <taxon>Betaproteobacteria</taxon>
        <taxon>Burkholderiales</taxon>
        <taxon>Comamonadaceae</taxon>
        <taxon>Ramlibacter</taxon>
        <taxon>environmental samples</taxon>
    </lineage>
</organism>
<gene>
    <name evidence="2" type="ORF">AVDCRST_MAG51-3320</name>
</gene>
<feature type="compositionally biased region" description="Polar residues" evidence="1">
    <location>
        <begin position="1"/>
        <end position="10"/>
    </location>
</feature>
<dbReference type="EMBL" id="CADCUX010000716">
    <property type="protein sequence ID" value="CAA9441446.1"/>
    <property type="molecule type" value="Genomic_DNA"/>
</dbReference>
<evidence type="ECO:0008006" key="3">
    <source>
        <dbReference type="Google" id="ProtNLM"/>
    </source>
</evidence>
<protein>
    <recommendedName>
        <fullName evidence="3">Phasin domain-containing protein</fullName>
    </recommendedName>
</protein>
<feature type="region of interest" description="Disordered" evidence="1">
    <location>
        <begin position="1"/>
        <end position="29"/>
    </location>
</feature>